<dbReference type="PANTHER" id="PTHR35371:SF1">
    <property type="entry name" value="BLR7753 PROTEIN"/>
    <property type="match status" value="1"/>
</dbReference>
<dbReference type="PANTHER" id="PTHR35371">
    <property type="entry name" value="INNER MEMBRANE PROTEIN"/>
    <property type="match status" value="1"/>
</dbReference>
<reference evidence="7" key="1">
    <citation type="submission" date="2018-05" db="EMBL/GenBank/DDBJ databases">
        <title>Genome sequencing of Phenylobacterium sp. HYN0004.</title>
        <authorList>
            <person name="Yi H."/>
            <person name="Baek C."/>
        </authorList>
    </citation>
    <scope>NUCLEOTIDE SEQUENCE [LARGE SCALE GENOMIC DNA]</scope>
    <source>
        <strain evidence="7">HYN0004</strain>
    </source>
</reference>
<dbReference type="Proteomes" id="UP000247763">
    <property type="component" value="Chromosome"/>
</dbReference>
<dbReference type="RefSeq" id="WP_110449886.1">
    <property type="nucleotide sequence ID" value="NZ_CP029479.1"/>
</dbReference>
<evidence type="ECO:0000256" key="2">
    <source>
        <dbReference type="ARBA" id="ARBA00022692"/>
    </source>
</evidence>
<evidence type="ECO:0008006" key="8">
    <source>
        <dbReference type="Google" id="ProtNLM"/>
    </source>
</evidence>
<gene>
    <name evidence="6" type="ORF">HYN04_05800</name>
</gene>
<dbReference type="Pfam" id="PF01124">
    <property type="entry name" value="MAPEG"/>
    <property type="match status" value="1"/>
</dbReference>
<sequence>MVAEPELLLLGAAIAVGLVQLMWAAAAARRQQDLKWAAGARDEAMPISGVAARLDRAFRNFMETFPLFAAAVLAVVIAGKAGDLSLWGSALYVVCRALYAPIYAAGTYMIRSLVWTLSLAGIVMVVAALFLA</sequence>
<name>A0A2Z3HWW8_9CAUL</name>
<evidence type="ECO:0000256" key="3">
    <source>
        <dbReference type="ARBA" id="ARBA00022989"/>
    </source>
</evidence>
<keyword evidence="4 5" id="KW-0472">Membrane</keyword>
<feature type="transmembrane region" description="Helical" evidence="5">
    <location>
        <begin position="61"/>
        <end position="78"/>
    </location>
</feature>
<keyword evidence="2 5" id="KW-0812">Transmembrane</keyword>
<evidence type="ECO:0000313" key="6">
    <source>
        <dbReference type="EMBL" id="AWM77319.1"/>
    </source>
</evidence>
<dbReference type="SUPFAM" id="SSF161084">
    <property type="entry name" value="MAPEG domain-like"/>
    <property type="match status" value="1"/>
</dbReference>
<protein>
    <recommendedName>
        <fullName evidence="8">MAPEG family protein</fullName>
    </recommendedName>
</protein>
<evidence type="ECO:0000313" key="7">
    <source>
        <dbReference type="Proteomes" id="UP000247763"/>
    </source>
</evidence>
<dbReference type="Gene3D" id="1.20.120.550">
    <property type="entry name" value="Membrane associated eicosanoid/glutathione metabolism-like domain"/>
    <property type="match status" value="1"/>
</dbReference>
<evidence type="ECO:0000256" key="1">
    <source>
        <dbReference type="ARBA" id="ARBA00004370"/>
    </source>
</evidence>
<accession>A0A2Z3HWW8</accession>
<dbReference type="AlphaFoldDB" id="A0A2Z3HWW8"/>
<evidence type="ECO:0000256" key="5">
    <source>
        <dbReference type="SAM" id="Phobius"/>
    </source>
</evidence>
<dbReference type="GO" id="GO:0016020">
    <property type="term" value="C:membrane"/>
    <property type="evidence" value="ECO:0007669"/>
    <property type="project" value="UniProtKB-SubCell"/>
</dbReference>
<organism evidence="6 7">
    <name type="scientific">Phenylobacterium parvum</name>
    <dbReference type="NCBI Taxonomy" id="2201350"/>
    <lineage>
        <taxon>Bacteria</taxon>
        <taxon>Pseudomonadati</taxon>
        <taxon>Pseudomonadota</taxon>
        <taxon>Alphaproteobacteria</taxon>
        <taxon>Caulobacterales</taxon>
        <taxon>Caulobacteraceae</taxon>
        <taxon>Phenylobacterium</taxon>
    </lineage>
</organism>
<feature type="transmembrane region" description="Helical" evidence="5">
    <location>
        <begin position="84"/>
        <end position="106"/>
    </location>
</feature>
<keyword evidence="7" id="KW-1185">Reference proteome</keyword>
<dbReference type="InterPro" id="IPR001129">
    <property type="entry name" value="Membr-assoc_MAPEG"/>
</dbReference>
<evidence type="ECO:0000256" key="4">
    <source>
        <dbReference type="ARBA" id="ARBA00023136"/>
    </source>
</evidence>
<dbReference type="InterPro" id="IPR023352">
    <property type="entry name" value="MAPEG-like_dom_sf"/>
</dbReference>
<dbReference type="KEGG" id="phb:HYN04_05800"/>
<proteinExistence type="predicted"/>
<feature type="transmembrane region" description="Helical" evidence="5">
    <location>
        <begin position="6"/>
        <end position="26"/>
    </location>
</feature>
<feature type="transmembrane region" description="Helical" evidence="5">
    <location>
        <begin position="113"/>
        <end position="131"/>
    </location>
</feature>
<dbReference type="EMBL" id="CP029479">
    <property type="protein sequence ID" value="AWM77319.1"/>
    <property type="molecule type" value="Genomic_DNA"/>
</dbReference>
<dbReference type="OrthoDB" id="7743618at2"/>
<keyword evidence="3 5" id="KW-1133">Transmembrane helix</keyword>
<comment type="subcellular location">
    <subcellularLocation>
        <location evidence="1">Membrane</location>
    </subcellularLocation>
</comment>